<feature type="compositionally biased region" description="Low complexity" evidence="1">
    <location>
        <begin position="303"/>
        <end position="316"/>
    </location>
</feature>
<comment type="caution">
    <text evidence="2">The sequence shown here is derived from an EMBL/GenBank/DDBJ whole genome shotgun (WGS) entry which is preliminary data.</text>
</comment>
<dbReference type="AlphaFoldDB" id="A0AB74JH71"/>
<feature type="compositionally biased region" description="Polar residues" evidence="1">
    <location>
        <begin position="329"/>
        <end position="340"/>
    </location>
</feature>
<dbReference type="Proteomes" id="UP000310374">
    <property type="component" value="Unassembled WGS sequence"/>
</dbReference>
<protein>
    <submittedName>
        <fullName evidence="2">Uncharacterized protein</fullName>
    </submittedName>
</protein>
<accession>A0AB74JH71</accession>
<feature type="region of interest" description="Disordered" evidence="1">
    <location>
        <begin position="264"/>
        <end position="343"/>
    </location>
</feature>
<sequence>MVPVRKHISAATDDEVVEIVKMAQPALVSSPQHDTQRTRHHICFAPAEQAYNHGSDRLRPLRTMPFDLETWIGDFDHLSNRVWPHPSYTELLARFLTGDPRFPLPDTIAKDERLQNLRLRCCGESCSPTSQSPFVEYEKPSRLEKLSFELVGDVIFYPFYVRLSKEAGLQKLFAIVHRQENGEYHFWKAAGGYHESYGLSKGNVSVFKSPRSAHSTNIGTLGSPKKSLSVREVALSRQKGVDLDDPDDVPLKLMQKARSLAVGGGLDKQVSSGQDEASSKLHSKKRPLVEPIDSIRKKHQSGTKVCSKTSTTSKTVLKQLVSRPLSKTPVGQSGQTTNKTQKPDRSLMHVKEVCMLAYHLTGEGFSLQYRTNCFTIEFGQEPLIDPINGLSFKITKNHVPYVLFSRQSSFKVIMSQSTTHDINETDDDITGGIILLEFDGGIARDDFMARIREMVGGSAGGISSADDCSFVIETMYGKLTQQLESRRSARSDSQKITGPTVRESIENLTTTVLESTRNSESDKTVSCPGVMIKSSPSHAPRTPVDLSVSEYPATPVSNGPLPRHRSTETVSSANDPSPVATVPTTALAPSNKTNMFPTEADGSSNEAAMKKALSSLLHDIYIKYPSAQDDDEVETMALLLKAPLVAGDMARVRELRMELKVYLIANHG</sequence>
<name>A0AB74JH71_AURPU</name>
<feature type="region of interest" description="Disordered" evidence="1">
    <location>
        <begin position="514"/>
        <end position="580"/>
    </location>
</feature>
<evidence type="ECO:0000313" key="3">
    <source>
        <dbReference type="Proteomes" id="UP000310374"/>
    </source>
</evidence>
<reference evidence="2 3" key="1">
    <citation type="submission" date="2018-10" db="EMBL/GenBank/DDBJ databases">
        <title>Fifty Aureobasidium pullulans genomes reveal a recombining polyextremotolerant generalist.</title>
        <authorList>
            <person name="Gostincar C."/>
            <person name="Turk M."/>
            <person name="Zajc J."/>
            <person name="Gunde-Cimerman N."/>
        </authorList>
    </citation>
    <scope>NUCLEOTIDE SEQUENCE [LARGE SCALE GENOMIC DNA]</scope>
    <source>
        <strain evidence="2 3">EXF-10081</strain>
    </source>
</reference>
<evidence type="ECO:0000256" key="1">
    <source>
        <dbReference type="SAM" id="MobiDB-lite"/>
    </source>
</evidence>
<gene>
    <name evidence="2" type="ORF">D6D12_08755</name>
</gene>
<evidence type="ECO:0000313" key="2">
    <source>
        <dbReference type="EMBL" id="THX22960.1"/>
    </source>
</evidence>
<dbReference type="EMBL" id="QZAT01000164">
    <property type="protein sequence ID" value="THX22960.1"/>
    <property type="molecule type" value="Genomic_DNA"/>
</dbReference>
<proteinExistence type="predicted"/>
<organism evidence="2 3">
    <name type="scientific">Aureobasidium pullulans</name>
    <name type="common">Black yeast</name>
    <name type="synonym">Pullularia pullulans</name>
    <dbReference type="NCBI Taxonomy" id="5580"/>
    <lineage>
        <taxon>Eukaryota</taxon>
        <taxon>Fungi</taxon>
        <taxon>Dikarya</taxon>
        <taxon>Ascomycota</taxon>
        <taxon>Pezizomycotina</taxon>
        <taxon>Dothideomycetes</taxon>
        <taxon>Dothideomycetidae</taxon>
        <taxon>Dothideales</taxon>
        <taxon>Saccotheciaceae</taxon>
        <taxon>Aureobasidium</taxon>
    </lineage>
</organism>